<evidence type="ECO:0000256" key="1">
    <source>
        <dbReference type="ARBA" id="ARBA00006566"/>
    </source>
</evidence>
<dbReference type="eggNOG" id="COG0153">
    <property type="taxonomic scope" value="Bacteria"/>
</dbReference>
<keyword evidence="8" id="KW-0460">Magnesium</keyword>
<evidence type="ECO:0000256" key="10">
    <source>
        <dbReference type="ARBA" id="ARBA00023277"/>
    </source>
</evidence>
<dbReference type="FunFam" id="3.30.230.10:FF:000017">
    <property type="entry name" value="Galactokinase"/>
    <property type="match status" value="1"/>
</dbReference>
<dbReference type="GeneID" id="90527983"/>
<keyword evidence="16" id="KW-1185">Reference proteome</keyword>
<dbReference type="PATRIC" id="fig|880074.11.peg.132"/>
<dbReference type="PANTHER" id="PTHR10457:SF7">
    <property type="entry name" value="GALACTOKINASE-RELATED"/>
    <property type="match status" value="1"/>
</dbReference>
<sequence>MEIEFVRSRFIKHFDGSTGSVYASPGRINLIGEHTDYNGGFVFPGAIDKGMVAELKINGTNKVRAYSIDLKDYVEFGLNEEDAPRASWARYIFGVCREIIKRGGKIAGFNTAFAGDVPLGAGMSSSAALESTYAYALNDMFDCGIDKFELAKIGQATEHNYCGVNCGIMDQFASVFGKAGHLIRLDCRSLEYQYFPFNPEGYRLVLLDSVVKHELASSAYNDRRRSCENVVAAIQKRHPHVEFLRDANMDMLNEVKGEITAEDYMRAEYVIGEIQRVLDVCDALECGDYETVGKKMYETHYGMSKLYEVSCEELDFLNDIAKECGVTGSRVMGGGFGGCTINLVKNELYDHFVETAKMRYKEKYGRLPKVYDVVISDGARKLC</sequence>
<feature type="domain" description="Galactokinase N-terminal" evidence="14">
    <location>
        <begin position="9"/>
        <end position="53"/>
    </location>
</feature>
<name>W0EQW4_9BACT</name>
<evidence type="ECO:0000256" key="4">
    <source>
        <dbReference type="ARBA" id="ARBA00022723"/>
    </source>
</evidence>
<keyword evidence="7" id="KW-0067">ATP-binding</keyword>
<keyword evidence="5" id="KW-0547">Nucleotide-binding</keyword>
<evidence type="ECO:0000259" key="13">
    <source>
        <dbReference type="Pfam" id="PF08544"/>
    </source>
</evidence>
<dbReference type="InterPro" id="IPR013750">
    <property type="entry name" value="GHMP_kinase_C_dom"/>
</dbReference>
<dbReference type="PROSITE" id="PS00106">
    <property type="entry name" value="GALACTOKINASE"/>
    <property type="match status" value="1"/>
</dbReference>
<dbReference type="Gene3D" id="3.30.70.890">
    <property type="entry name" value="GHMP kinase, C-terminal domain"/>
    <property type="match status" value="1"/>
</dbReference>
<evidence type="ECO:0000259" key="12">
    <source>
        <dbReference type="Pfam" id="PF00288"/>
    </source>
</evidence>
<dbReference type="SUPFAM" id="SSF55060">
    <property type="entry name" value="GHMP Kinase, C-terminal domain"/>
    <property type="match status" value="1"/>
</dbReference>
<organism evidence="15 16">
    <name type="scientific">Barnesiella viscericola DSM 18177</name>
    <dbReference type="NCBI Taxonomy" id="880074"/>
    <lineage>
        <taxon>Bacteria</taxon>
        <taxon>Pseudomonadati</taxon>
        <taxon>Bacteroidota</taxon>
        <taxon>Bacteroidia</taxon>
        <taxon>Bacteroidales</taxon>
        <taxon>Barnesiellaceae</taxon>
        <taxon>Barnesiella</taxon>
    </lineage>
</organism>
<keyword evidence="3" id="KW-0808">Transferase</keyword>
<dbReference type="Pfam" id="PF10509">
    <property type="entry name" value="GalKase_gal_bdg"/>
    <property type="match status" value="1"/>
</dbReference>
<dbReference type="PRINTS" id="PR00473">
    <property type="entry name" value="GALCTOKINASE"/>
</dbReference>
<dbReference type="KEGG" id="bvs:BARVI_00630"/>
<dbReference type="FunFam" id="3.30.70.890:FF:000001">
    <property type="entry name" value="Galactokinase"/>
    <property type="match status" value="1"/>
</dbReference>
<dbReference type="PANTHER" id="PTHR10457">
    <property type="entry name" value="MEVALONATE KINASE/GALACTOKINASE"/>
    <property type="match status" value="1"/>
</dbReference>
<dbReference type="InterPro" id="IPR020568">
    <property type="entry name" value="Ribosomal_Su5_D2-typ_SF"/>
</dbReference>
<gene>
    <name evidence="15" type="ORF">BARVI_00630</name>
</gene>
<dbReference type="GO" id="GO:0004335">
    <property type="term" value="F:galactokinase activity"/>
    <property type="evidence" value="ECO:0007669"/>
    <property type="project" value="UniProtKB-UniRule"/>
</dbReference>
<dbReference type="PROSITE" id="PS00627">
    <property type="entry name" value="GHMP_KINASES_ATP"/>
    <property type="match status" value="1"/>
</dbReference>
<dbReference type="PIRSF" id="PIRSF000530">
    <property type="entry name" value="Galactokinase"/>
    <property type="match status" value="1"/>
</dbReference>
<dbReference type="RefSeq" id="WP_025277353.1">
    <property type="nucleotide sequence ID" value="NZ_CP007034.1"/>
</dbReference>
<dbReference type="AlphaFoldDB" id="W0EQW4"/>
<accession>W0EQW4</accession>
<keyword evidence="4" id="KW-0479">Metal-binding</keyword>
<dbReference type="Proteomes" id="UP000018901">
    <property type="component" value="Chromosome"/>
</dbReference>
<protein>
    <recommendedName>
        <fullName evidence="11">Galactokinase</fullName>
        <ecNumber evidence="11">2.7.1.6</ecNumber>
    </recommendedName>
</protein>
<feature type="domain" description="GHMP kinase N-terminal" evidence="12">
    <location>
        <begin position="91"/>
        <end position="178"/>
    </location>
</feature>
<dbReference type="PRINTS" id="PR00959">
    <property type="entry name" value="MEVGALKINASE"/>
</dbReference>
<reference evidence="15 16" key="1">
    <citation type="submission" date="2013-12" db="EMBL/GenBank/DDBJ databases">
        <authorList>
            <consortium name="DOE Joint Genome Institute"/>
            <person name="Eisen J."/>
            <person name="Huntemann M."/>
            <person name="Han J."/>
            <person name="Chen A."/>
            <person name="Kyrpides N."/>
            <person name="Mavromatis K."/>
            <person name="Markowitz V."/>
            <person name="Palaniappan K."/>
            <person name="Ivanova N."/>
            <person name="Schaumberg A."/>
            <person name="Pati A."/>
            <person name="Liolios K."/>
            <person name="Nordberg H.P."/>
            <person name="Cantor M.N."/>
            <person name="Hua S.X."/>
            <person name="Woyke T."/>
        </authorList>
    </citation>
    <scope>NUCLEOTIDE SEQUENCE [LARGE SCALE GENOMIC DNA]</scope>
    <source>
        <strain evidence="16">DSM 18177</strain>
    </source>
</reference>
<keyword evidence="2" id="KW-0963">Cytoplasm</keyword>
<dbReference type="GO" id="GO:0006012">
    <property type="term" value="P:galactose metabolic process"/>
    <property type="evidence" value="ECO:0007669"/>
    <property type="project" value="UniProtKB-UniRule"/>
</dbReference>
<evidence type="ECO:0000259" key="14">
    <source>
        <dbReference type="Pfam" id="PF10509"/>
    </source>
</evidence>
<dbReference type="InterPro" id="IPR000705">
    <property type="entry name" value="Galactokinase"/>
</dbReference>
<dbReference type="InterPro" id="IPR006206">
    <property type="entry name" value="Mevalonate/galactokinase"/>
</dbReference>
<dbReference type="InterPro" id="IPR019741">
    <property type="entry name" value="Galactokinase_CS"/>
</dbReference>
<dbReference type="Pfam" id="PF00288">
    <property type="entry name" value="GHMP_kinases_N"/>
    <property type="match status" value="1"/>
</dbReference>
<dbReference type="InterPro" id="IPR006204">
    <property type="entry name" value="GHMP_kinase_N_dom"/>
</dbReference>
<dbReference type="NCBIfam" id="TIGR00131">
    <property type="entry name" value="gal_kin"/>
    <property type="match status" value="1"/>
</dbReference>
<evidence type="ECO:0000256" key="11">
    <source>
        <dbReference type="NCBIfam" id="TIGR00131"/>
    </source>
</evidence>
<evidence type="ECO:0000313" key="16">
    <source>
        <dbReference type="Proteomes" id="UP000018901"/>
    </source>
</evidence>
<evidence type="ECO:0000256" key="8">
    <source>
        <dbReference type="ARBA" id="ARBA00022842"/>
    </source>
</evidence>
<keyword evidence="10" id="KW-0119">Carbohydrate metabolism</keyword>
<feature type="domain" description="GHMP kinase C-terminal" evidence="13">
    <location>
        <begin position="283"/>
        <end position="347"/>
    </location>
</feature>
<comment type="similarity">
    <text evidence="1">Belongs to the GHMP kinase family. GalK subfamily.</text>
</comment>
<keyword evidence="6 15" id="KW-0418">Kinase</keyword>
<dbReference type="InterPro" id="IPR036554">
    <property type="entry name" value="GHMP_kinase_C_sf"/>
</dbReference>
<evidence type="ECO:0000256" key="2">
    <source>
        <dbReference type="ARBA" id="ARBA00022490"/>
    </source>
</evidence>
<dbReference type="GO" id="GO:0005524">
    <property type="term" value="F:ATP binding"/>
    <property type="evidence" value="ECO:0007669"/>
    <property type="project" value="UniProtKB-UniRule"/>
</dbReference>
<dbReference type="EC" id="2.7.1.6" evidence="11"/>
<proteinExistence type="inferred from homology"/>
<dbReference type="EMBL" id="CP007034">
    <property type="protein sequence ID" value="AHF11604.1"/>
    <property type="molecule type" value="Genomic_DNA"/>
</dbReference>
<evidence type="ECO:0000256" key="3">
    <source>
        <dbReference type="ARBA" id="ARBA00022679"/>
    </source>
</evidence>
<evidence type="ECO:0000256" key="7">
    <source>
        <dbReference type="ARBA" id="ARBA00022840"/>
    </source>
</evidence>
<dbReference type="InterPro" id="IPR006203">
    <property type="entry name" value="GHMP_knse_ATP-bd_CS"/>
</dbReference>
<evidence type="ECO:0000313" key="15">
    <source>
        <dbReference type="EMBL" id="AHF11604.1"/>
    </source>
</evidence>
<dbReference type="Pfam" id="PF08544">
    <property type="entry name" value="GHMP_kinases_C"/>
    <property type="match status" value="1"/>
</dbReference>
<dbReference type="HOGENOM" id="CLU_017814_2_1_10"/>
<evidence type="ECO:0000256" key="9">
    <source>
        <dbReference type="ARBA" id="ARBA00023144"/>
    </source>
</evidence>
<dbReference type="InterPro" id="IPR014721">
    <property type="entry name" value="Ribsml_uS5_D2-typ_fold_subgr"/>
</dbReference>
<dbReference type="STRING" id="880074.BARVI_00630"/>
<dbReference type="OrthoDB" id="250531at2"/>
<evidence type="ECO:0000256" key="5">
    <source>
        <dbReference type="ARBA" id="ARBA00022741"/>
    </source>
</evidence>
<keyword evidence="9" id="KW-0299">Galactose metabolism</keyword>
<dbReference type="SUPFAM" id="SSF54211">
    <property type="entry name" value="Ribosomal protein S5 domain 2-like"/>
    <property type="match status" value="1"/>
</dbReference>
<dbReference type="Gene3D" id="3.30.230.10">
    <property type="match status" value="1"/>
</dbReference>
<evidence type="ECO:0000256" key="6">
    <source>
        <dbReference type="ARBA" id="ARBA00022777"/>
    </source>
</evidence>
<dbReference type="InterPro" id="IPR019539">
    <property type="entry name" value="GalKase_N"/>
</dbReference>
<dbReference type="GO" id="GO:0005829">
    <property type="term" value="C:cytosol"/>
    <property type="evidence" value="ECO:0007669"/>
    <property type="project" value="TreeGrafter"/>
</dbReference>
<dbReference type="GO" id="GO:0046872">
    <property type="term" value="F:metal ion binding"/>
    <property type="evidence" value="ECO:0007669"/>
    <property type="project" value="UniProtKB-KW"/>
</dbReference>